<dbReference type="InterPro" id="IPR051810">
    <property type="entry name" value="Precorrin_MeTrfase"/>
</dbReference>
<dbReference type="SUPFAM" id="SSF53790">
    <property type="entry name" value="Tetrapyrrole methylase"/>
    <property type="match status" value="1"/>
</dbReference>
<evidence type="ECO:0000259" key="6">
    <source>
        <dbReference type="Pfam" id="PF00590"/>
    </source>
</evidence>
<comment type="caution">
    <text evidence="7">The sequence shown here is derived from an EMBL/GenBank/DDBJ whole genome shotgun (WGS) entry which is preliminary data.</text>
</comment>
<dbReference type="PANTHER" id="PTHR47036">
    <property type="entry name" value="COBALT-FACTOR III C(17)-METHYLTRANSFERASE-RELATED"/>
    <property type="match status" value="1"/>
</dbReference>
<keyword evidence="2" id="KW-0169">Cobalamin biosynthesis</keyword>
<dbReference type="EC" id="2.1.1.131" evidence="7"/>
<comment type="pathway">
    <text evidence="1">Cofactor biosynthesis; adenosylcobalamin biosynthesis.</text>
</comment>
<dbReference type="Proteomes" id="UP001276150">
    <property type="component" value="Unassembled WGS sequence"/>
</dbReference>
<organism evidence="7 8">
    <name type="scientific">Deinococcus arenicola</name>
    <dbReference type="NCBI Taxonomy" id="2994950"/>
    <lineage>
        <taxon>Bacteria</taxon>
        <taxon>Thermotogati</taxon>
        <taxon>Deinococcota</taxon>
        <taxon>Deinococci</taxon>
        <taxon>Deinococcales</taxon>
        <taxon>Deinococcaceae</taxon>
        <taxon>Deinococcus</taxon>
    </lineage>
</organism>
<evidence type="ECO:0000256" key="3">
    <source>
        <dbReference type="ARBA" id="ARBA00022603"/>
    </source>
</evidence>
<dbReference type="Gene3D" id="3.40.1010.10">
    <property type="entry name" value="Cobalt-precorrin-4 Transmethylase, Domain 1"/>
    <property type="match status" value="1"/>
</dbReference>
<keyword evidence="4 7" id="KW-0808">Transferase</keyword>
<evidence type="ECO:0000313" key="8">
    <source>
        <dbReference type="Proteomes" id="UP001276150"/>
    </source>
</evidence>
<dbReference type="GO" id="GO:0030789">
    <property type="term" value="F:precorrin-3B C17-methyltransferase activity"/>
    <property type="evidence" value="ECO:0007669"/>
    <property type="project" value="UniProtKB-EC"/>
</dbReference>
<dbReference type="InterPro" id="IPR014776">
    <property type="entry name" value="4pyrrole_Mease_sub2"/>
</dbReference>
<dbReference type="PROSITE" id="PS51014">
    <property type="entry name" value="COBK_CBIJ"/>
    <property type="match status" value="1"/>
</dbReference>
<dbReference type="InterPro" id="IPR035996">
    <property type="entry name" value="4pyrrol_Methylase_sf"/>
</dbReference>
<dbReference type="NCBIfam" id="TIGR00715">
    <property type="entry name" value="precor6x_red"/>
    <property type="match status" value="1"/>
</dbReference>
<dbReference type="EMBL" id="JAPMIV010000034">
    <property type="protein sequence ID" value="MDV6375736.1"/>
    <property type="molecule type" value="Genomic_DNA"/>
</dbReference>
<evidence type="ECO:0000313" key="7">
    <source>
        <dbReference type="EMBL" id="MDV6375736.1"/>
    </source>
</evidence>
<keyword evidence="5" id="KW-0949">S-adenosyl-L-methionine</keyword>
<keyword evidence="3 7" id="KW-0489">Methyltransferase</keyword>
<sequence>MSGQLHLVSVGPGFASLIPDLAREALEASDVIIGYELYLRWIAPWIVDKEQHAPPLTQERQRAQLALNFARAGRRVSLVSSGDIGIYAMATLAFEELREDDTFGVQVVPGISAANACASLLGAPLSHDYATLSLSDLLCPWEWIEKRASHIAQADLCAVFYNVQSKGRQAGVYKVLDLMLEHKAPETVCGVVRNAYREDQTVSITTLGELRGQSFDMLTSLVIGNRFTARKTQPGGREWMFTPRGYNNWSEPEGVSETALAAEVAPPPGAVWVFAGTADGNALARDLLEAGETVVISVASEYGGEVAAGAVPGAFIYAGRRGVEARRQVLAGAKAIVDATHPYAATISPQLAGLGQELGVPYLRYERPPALEESTPGVLFVDDLEKAVLAAGQAGERVFLATGSGDLKQFTALGQGLQFFARVAPMPGSLEAAQQAGILTRNLMAMLGPFSVEQNVSQWRHWGIQAVISKDSGEAGGALSKLEAARELGIPLIVLRRPQLNLPNSYGHPKAVLDAVMRLEVKI</sequence>
<dbReference type="InterPro" id="IPR014777">
    <property type="entry name" value="4pyrrole_Mease_sub1"/>
</dbReference>
<keyword evidence="8" id="KW-1185">Reference proteome</keyword>
<dbReference type="Gene3D" id="3.30.950.10">
    <property type="entry name" value="Methyltransferase, Cobalt-precorrin-4 Transmethylase, Domain 2"/>
    <property type="match status" value="1"/>
</dbReference>
<dbReference type="CDD" id="cd11646">
    <property type="entry name" value="Precorrin_3B_C17_MT"/>
    <property type="match status" value="1"/>
</dbReference>
<accession>A0ABU4DTG3</accession>
<dbReference type="PANTHER" id="PTHR47036:SF1">
    <property type="entry name" value="COBALT-FACTOR III C(17)-METHYLTRANSFERASE-RELATED"/>
    <property type="match status" value="1"/>
</dbReference>
<dbReference type="Pfam" id="PF02571">
    <property type="entry name" value="CbiJ"/>
    <property type="match status" value="1"/>
</dbReference>
<dbReference type="RefSeq" id="WP_317641086.1">
    <property type="nucleotide sequence ID" value="NZ_JAPMIV010000034.1"/>
</dbReference>
<proteinExistence type="predicted"/>
<feature type="domain" description="Tetrapyrrole methylase" evidence="6">
    <location>
        <begin position="5"/>
        <end position="210"/>
    </location>
</feature>
<dbReference type="InterPro" id="IPR003723">
    <property type="entry name" value="Precorrin-6x_reduct"/>
</dbReference>
<name>A0ABU4DTG3_9DEIO</name>
<evidence type="ECO:0000256" key="4">
    <source>
        <dbReference type="ARBA" id="ARBA00022679"/>
    </source>
</evidence>
<dbReference type="InterPro" id="IPR006363">
    <property type="entry name" value="Cbl_synth_CobJ/CibH_dom"/>
</dbReference>
<dbReference type="NCBIfam" id="TIGR01466">
    <property type="entry name" value="cobJ_cbiH"/>
    <property type="match status" value="1"/>
</dbReference>
<protein>
    <submittedName>
        <fullName evidence="7">Precorrin-3B C(17)-methyltransferase</fullName>
        <ecNumber evidence="7">2.1.1.131</ecNumber>
    </submittedName>
</protein>
<gene>
    <name evidence="7" type="primary">cobJ</name>
    <name evidence="7" type="ORF">ORD21_14150</name>
</gene>
<dbReference type="InterPro" id="IPR000878">
    <property type="entry name" value="4pyrrol_Mease"/>
</dbReference>
<dbReference type="GO" id="GO:0032259">
    <property type="term" value="P:methylation"/>
    <property type="evidence" value="ECO:0007669"/>
    <property type="project" value="UniProtKB-KW"/>
</dbReference>
<evidence type="ECO:0000256" key="5">
    <source>
        <dbReference type="ARBA" id="ARBA00022691"/>
    </source>
</evidence>
<evidence type="ECO:0000256" key="2">
    <source>
        <dbReference type="ARBA" id="ARBA00022573"/>
    </source>
</evidence>
<reference evidence="7 8" key="1">
    <citation type="submission" date="2022-11" db="EMBL/GenBank/DDBJ databases">
        <title>Deinococcus ZS9-10, Low Temperature and Draught-tolerating, UV-resistant Bacteria from Continental Antarctica.</title>
        <authorList>
            <person name="Cheng L."/>
        </authorList>
    </citation>
    <scope>NUCLEOTIDE SEQUENCE [LARGE SCALE GENOMIC DNA]</scope>
    <source>
        <strain evidence="7 8">ZS9-10</strain>
    </source>
</reference>
<dbReference type="Pfam" id="PF00590">
    <property type="entry name" value="TP_methylase"/>
    <property type="match status" value="1"/>
</dbReference>
<evidence type="ECO:0000256" key="1">
    <source>
        <dbReference type="ARBA" id="ARBA00004953"/>
    </source>
</evidence>